<reference evidence="1 2" key="1">
    <citation type="submission" date="2017-07" db="EMBL/GenBank/DDBJ databases">
        <title>The new phylogeny of genus Mycobacterium.</title>
        <authorList>
            <person name="Tortoli E."/>
            <person name="Trovato A."/>
            <person name="Cirillo D.M."/>
        </authorList>
    </citation>
    <scope>NUCLEOTIDE SEQUENCE [LARGE SCALE GENOMIC DNA]</scope>
    <source>
        <strain evidence="1 2">ATCC 33027</strain>
    </source>
</reference>
<dbReference type="EMBL" id="NOZR01000003">
    <property type="protein sequence ID" value="OYN81741.1"/>
    <property type="molecule type" value="Genomic_DNA"/>
</dbReference>
<accession>A0A255DSS3</accession>
<dbReference type="AlphaFoldDB" id="A0A255DSS3"/>
<proteinExistence type="predicted"/>
<sequence>MAGSWPWPEDTKDDRLRRIIDHYRDALADIDLEACLGVDKLMVDYGQPWVCDNTVVDVNAMVPARWFFEKYGIPEWNIRDWSRRHPERIRKHKAANGRTLFRVGDVLTYNATKGSQ</sequence>
<protein>
    <submittedName>
        <fullName evidence="1">Uncharacterized protein</fullName>
    </submittedName>
</protein>
<evidence type="ECO:0000313" key="1">
    <source>
        <dbReference type="EMBL" id="OYN81741.1"/>
    </source>
</evidence>
<evidence type="ECO:0000313" key="2">
    <source>
        <dbReference type="Proteomes" id="UP000216063"/>
    </source>
</evidence>
<keyword evidence="2" id="KW-1185">Reference proteome</keyword>
<organism evidence="1 2">
    <name type="scientific">Mycolicibacterium sphagni</name>
    <dbReference type="NCBI Taxonomy" id="1786"/>
    <lineage>
        <taxon>Bacteria</taxon>
        <taxon>Bacillati</taxon>
        <taxon>Actinomycetota</taxon>
        <taxon>Actinomycetes</taxon>
        <taxon>Mycobacteriales</taxon>
        <taxon>Mycobacteriaceae</taxon>
        <taxon>Mycolicibacterium</taxon>
    </lineage>
</organism>
<comment type="caution">
    <text evidence="1">The sequence shown here is derived from an EMBL/GenBank/DDBJ whole genome shotgun (WGS) entry which is preliminary data.</text>
</comment>
<dbReference type="Proteomes" id="UP000216063">
    <property type="component" value="Unassembled WGS sequence"/>
</dbReference>
<dbReference type="RefSeq" id="WP_094477102.1">
    <property type="nucleotide sequence ID" value="NZ_NOZR01000003.1"/>
</dbReference>
<dbReference type="OrthoDB" id="4744257at2"/>
<name>A0A255DSS3_9MYCO</name>
<gene>
    <name evidence="1" type="ORF">CG716_05140</name>
</gene>